<proteinExistence type="predicted"/>
<evidence type="ECO:0000313" key="1">
    <source>
        <dbReference type="EMBL" id="KIC12096.1"/>
    </source>
</evidence>
<organism evidence="1 2">
    <name type="scientific">Morococcus cerebrosus</name>
    <dbReference type="NCBI Taxonomy" id="1056807"/>
    <lineage>
        <taxon>Bacteria</taxon>
        <taxon>Pseudomonadati</taxon>
        <taxon>Pseudomonadota</taxon>
        <taxon>Betaproteobacteria</taxon>
        <taxon>Neisseriales</taxon>
        <taxon>Neisseriaceae</taxon>
        <taxon>Morococcus</taxon>
    </lineage>
</organism>
<dbReference type="EMBL" id="JUFZ01000019">
    <property type="protein sequence ID" value="KIC12096.1"/>
    <property type="molecule type" value="Genomic_DNA"/>
</dbReference>
<evidence type="ECO:0000313" key="2">
    <source>
        <dbReference type="Proteomes" id="UP000031390"/>
    </source>
</evidence>
<protein>
    <submittedName>
        <fullName evidence="1">Sulfatase</fullName>
    </submittedName>
</protein>
<dbReference type="Proteomes" id="UP000031390">
    <property type="component" value="Unassembled WGS sequence"/>
</dbReference>
<dbReference type="AlphaFoldDB" id="A0A0C1H2Z1"/>
<reference evidence="1 2" key="1">
    <citation type="submission" date="2014-12" db="EMBL/GenBank/DDBJ databases">
        <title>Genome sequence of Morococcus cerebrosus.</title>
        <authorList>
            <person name="Shin S.-K."/>
            <person name="Yi H."/>
        </authorList>
    </citation>
    <scope>NUCLEOTIDE SEQUENCE [LARGE SCALE GENOMIC DNA]</scope>
    <source>
        <strain evidence="1 2">CIP 81.93</strain>
    </source>
</reference>
<comment type="caution">
    <text evidence="1">The sequence shown here is derived from an EMBL/GenBank/DDBJ whole genome shotgun (WGS) entry which is preliminary data.</text>
</comment>
<accession>A0A0C1H2Z1</accession>
<name>A0A0C1H2Z1_9NEIS</name>
<sequence length="49" mass="5644">MAKAVRIAVYHTLKTAFWHMGGRQPSRPENKDSGKIANFKYCKINHMPI</sequence>
<gene>
    <name evidence="1" type="ORF">MCC93_05080</name>
</gene>